<sequence length="147" mass="15537">MASTSIPVASLGANPEVAKQIKELLLPEYDLVHMCLSLESASTEFTEILSGNLEVAPSSGIGSNVDKPTTERRVPRAIVLGGGVSDEDYVALKEALVKGGLKVEGDGEDVVKFVRVLRDDILALGASRPDPTVISQVIRKKLGQLGL</sequence>
<gene>
    <name evidence="1" type="ORF">CTHT_0000280</name>
</gene>
<dbReference type="GeneID" id="18254066"/>
<dbReference type="Proteomes" id="UP000008066">
    <property type="component" value="Unassembled WGS sequence"/>
</dbReference>
<dbReference type="AlphaFoldDB" id="G0RXT1"/>
<reference evidence="1 2" key="1">
    <citation type="journal article" date="2011" name="Cell">
        <title>Insight into structure and assembly of the nuclear pore complex by utilizing the genome of a eukaryotic thermophile.</title>
        <authorList>
            <person name="Amlacher S."/>
            <person name="Sarges P."/>
            <person name="Flemming D."/>
            <person name="van Noort V."/>
            <person name="Kunze R."/>
            <person name="Devos D.P."/>
            <person name="Arumugam M."/>
            <person name="Bork P."/>
            <person name="Hurt E."/>
        </authorList>
    </citation>
    <scope>NUCLEOTIDE SEQUENCE [LARGE SCALE GENOMIC DNA]</scope>
    <source>
        <strain evidence="2">DSM 1495 / CBS 144.50 / IMI 039719</strain>
    </source>
</reference>
<dbReference type="EMBL" id="GL988030">
    <property type="protein sequence ID" value="EGS24097.1"/>
    <property type="molecule type" value="Genomic_DNA"/>
</dbReference>
<dbReference type="OrthoDB" id="3649348at2759"/>
<keyword evidence="2" id="KW-1185">Reference proteome</keyword>
<dbReference type="HOGENOM" id="CLU_119195_0_0_1"/>
<name>G0RXT1_CHATD</name>
<proteinExistence type="predicted"/>
<evidence type="ECO:0000313" key="1">
    <source>
        <dbReference type="EMBL" id="EGS24097.1"/>
    </source>
</evidence>
<protein>
    <submittedName>
        <fullName evidence="1">Uncharacterized protein</fullName>
    </submittedName>
</protein>
<organism evidence="2">
    <name type="scientific">Chaetomium thermophilum (strain DSM 1495 / CBS 144.50 / IMI 039719)</name>
    <name type="common">Thermochaetoides thermophila</name>
    <dbReference type="NCBI Taxonomy" id="759272"/>
    <lineage>
        <taxon>Eukaryota</taxon>
        <taxon>Fungi</taxon>
        <taxon>Dikarya</taxon>
        <taxon>Ascomycota</taxon>
        <taxon>Pezizomycotina</taxon>
        <taxon>Sordariomycetes</taxon>
        <taxon>Sordariomycetidae</taxon>
        <taxon>Sordariales</taxon>
        <taxon>Chaetomiaceae</taxon>
        <taxon>Thermochaetoides</taxon>
    </lineage>
</organism>
<dbReference type="KEGG" id="cthr:CTHT_0000280"/>
<evidence type="ECO:0000313" key="2">
    <source>
        <dbReference type="Proteomes" id="UP000008066"/>
    </source>
</evidence>
<dbReference type="OMA" id="HVCLTHE"/>
<dbReference type="RefSeq" id="XP_006690583.1">
    <property type="nucleotide sequence ID" value="XM_006690520.1"/>
</dbReference>
<dbReference type="eggNOG" id="ENOG502SFDS">
    <property type="taxonomic scope" value="Eukaryota"/>
</dbReference>
<accession>G0RXT1</accession>